<keyword evidence="2" id="KW-1185">Reference proteome</keyword>
<dbReference type="Proteomes" id="UP001501047">
    <property type="component" value="Unassembled WGS sequence"/>
</dbReference>
<evidence type="ECO:0000313" key="1">
    <source>
        <dbReference type="EMBL" id="GAA0779067.1"/>
    </source>
</evidence>
<reference evidence="2" key="1">
    <citation type="journal article" date="2019" name="Int. J. Syst. Evol. Microbiol.">
        <title>The Global Catalogue of Microorganisms (GCM) 10K type strain sequencing project: providing services to taxonomists for standard genome sequencing and annotation.</title>
        <authorList>
            <consortium name="The Broad Institute Genomics Platform"/>
            <consortium name="The Broad Institute Genome Sequencing Center for Infectious Disease"/>
            <person name="Wu L."/>
            <person name="Ma J."/>
        </authorList>
    </citation>
    <scope>NUCLEOTIDE SEQUENCE [LARGE SCALE GENOMIC DNA]</scope>
    <source>
        <strain evidence="2">JCM 1417</strain>
    </source>
</reference>
<dbReference type="EMBL" id="BAAACI010000011">
    <property type="protein sequence ID" value="GAA0779067.1"/>
    <property type="molecule type" value="Genomic_DNA"/>
</dbReference>
<gene>
    <name evidence="1" type="ORF">GCM10008908_37000</name>
</gene>
<sequence length="51" mass="5836">MILALVVVVKSIKNAANLRKYNLGRENLNYEDNLKVINIYVNKLQGSIVLY</sequence>
<proteinExistence type="predicted"/>
<accession>A0ABP3WAU5</accession>
<comment type="caution">
    <text evidence="1">The sequence shown here is derived from an EMBL/GenBank/DDBJ whole genome shotgun (WGS) entry which is preliminary data.</text>
</comment>
<protein>
    <submittedName>
        <fullName evidence="1">Uncharacterized protein</fullName>
    </submittedName>
</protein>
<name>A0ABP3WAU5_CLOSU</name>
<evidence type="ECO:0000313" key="2">
    <source>
        <dbReference type="Proteomes" id="UP001501047"/>
    </source>
</evidence>
<organism evidence="1 2">
    <name type="scientific">Clostridium subterminale</name>
    <dbReference type="NCBI Taxonomy" id="1550"/>
    <lineage>
        <taxon>Bacteria</taxon>
        <taxon>Bacillati</taxon>
        <taxon>Bacillota</taxon>
        <taxon>Clostridia</taxon>
        <taxon>Eubacteriales</taxon>
        <taxon>Clostridiaceae</taxon>
        <taxon>Clostridium</taxon>
    </lineage>
</organism>